<dbReference type="EMBL" id="CAKLPZ010000007">
    <property type="protein sequence ID" value="CAH1002642.1"/>
    <property type="molecule type" value="Genomic_DNA"/>
</dbReference>
<evidence type="ECO:0000313" key="1">
    <source>
        <dbReference type="EMBL" id="CAH1002642.1"/>
    </source>
</evidence>
<keyword evidence="2" id="KW-1185">Reference proteome</keyword>
<name>A0ABM9B5H9_9BACT</name>
<dbReference type="Proteomes" id="UP000837803">
    <property type="component" value="Unassembled WGS sequence"/>
</dbReference>
<organism evidence="1 2">
    <name type="scientific">Neolewinella maritima</name>
    <dbReference type="NCBI Taxonomy" id="1383882"/>
    <lineage>
        <taxon>Bacteria</taxon>
        <taxon>Pseudomonadati</taxon>
        <taxon>Bacteroidota</taxon>
        <taxon>Saprospiria</taxon>
        <taxon>Saprospirales</taxon>
        <taxon>Lewinellaceae</taxon>
        <taxon>Neolewinella</taxon>
    </lineage>
</organism>
<protein>
    <submittedName>
        <fullName evidence="1">Uncharacterized protein</fullName>
    </submittedName>
</protein>
<sequence length="134" mass="14738">MKFIIRVTDLASPGEVRHYSNLKLAVVDIESPYDQTYRSAMKAKKAAAKKEHPQDHLLEGYKKGYPFVSGGCRFDAIPVYETSDCFERDEDWSDDGTTVSDGLGTVAPANCPLCGAEMQVIRPGDIRCSAECQG</sequence>
<evidence type="ECO:0000313" key="2">
    <source>
        <dbReference type="Proteomes" id="UP000837803"/>
    </source>
</evidence>
<accession>A0ABM9B5H9</accession>
<gene>
    <name evidence="1" type="ORF">LEM8419_03514</name>
</gene>
<reference evidence="1" key="1">
    <citation type="submission" date="2021-12" db="EMBL/GenBank/DDBJ databases">
        <authorList>
            <person name="Rodrigo-Torres L."/>
            <person name="Arahal R. D."/>
            <person name="Lucena T."/>
        </authorList>
    </citation>
    <scope>NUCLEOTIDE SEQUENCE</scope>
    <source>
        <strain evidence="1">CECT 8419</strain>
    </source>
</reference>
<proteinExistence type="predicted"/>
<dbReference type="RefSeq" id="WP_238752469.1">
    <property type="nucleotide sequence ID" value="NZ_CAKLPZ010000007.1"/>
</dbReference>
<comment type="caution">
    <text evidence="1">The sequence shown here is derived from an EMBL/GenBank/DDBJ whole genome shotgun (WGS) entry which is preliminary data.</text>
</comment>